<reference evidence="1" key="2">
    <citation type="submission" date="2023-06" db="EMBL/GenBank/DDBJ databases">
        <authorList>
            <person name="Swenson N.G."/>
            <person name="Wegrzyn J.L."/>
            <person name="Mcevoy S.L."/>
        </authorList>
    </citation>
    <scope>NUCLEOTIDE SEQUENCE</scope>
    <source>
        <strain evidence="1">NS2018</strain>
        <tissue evidence="1">Leaf</tissue>
    </source>
</reference>
<dbReference type="Proteomes" id="UP001168877">
    <property type="component" value="Unassembled WGS sequence"/>
</dbReference>
<proteinExistence type="predicted"/>
<evidence type="ECO:0000313" key="2">
    <source>
        <dbReference type="Proteomes" id="UP001168877"/>
    </source>
</evidence>
<dbReference type="EMBL" id="JAUESC010000003">
    <property type="protein sequence ID" value="KAK0600356.1"/>
    <property type="molecule type" value="Genomic_DNA"/>
</dbReference>
<comment type="caution">
    <text evidence="1">The sequence shown here is derived from an EMBL/GenBank/DDBJ whole genome shotgun (WGS) entry which is preliminary data.</text>
</comment>
<protein>
    <submittedName>
        <fullName evidence="1">Uncharacterized protein</fullName>
    </submittedName>
</protein>
<organism evidence="1 2">
    <name type="scientific">Acer saccharum</name>
    <name type="common">Sugar maple</name>
    <dbReference type="NCBI Taxonomy" id="4024"/>
    <lineage>
        <taxon>Eukaryota</taxon>
        <taxon>Viridiplantae</taxon>
        <taxon>Streptophyta</taxon>
        <taxon>Embryophyta</taxon>
        <taxon>Tracheophyta</taxon>
        <taxon>Spermatophyta</taxon>
        <taxon>Magnoliopsida</taxon>
        <taxon>eudicotyledons</taxon>
        <taxon>Gunneridae</taxon>
        <taxon>Pentapetalae</taxon>
        <taxon>rosids</taxon>
        <taxon>malvids</taxon>
        <taxon>Sapindales</taxon>
        <taxon>Sapindaceae</taxon>
        <taxon>Hippocastanoideae</taxon>
        <taxon>Acereae</taxon>
        <taxon>Acer</taxon>
    </lineage>
</organism>
<name>A0AA39W3C1_ACESA</name>
<accession>A0AA39W3C1</accession>
<dbReference type="AlphaFoldDB" id="A0AA39W3C1"/>
<keyword evidence="2" id="KW-1185">Reference proteome</keyword>
<evidence type="ECO:0000313" key="1">
    <source>
        <dbReference type="EMBL" id="KAK0600356.1"/>
    </source>
</evidence>
<gene>
    <name evidence="1" type="ORF">LWI29_014085</name>
</gene>
<sequence length="92" mass="10843">MILIQYSPPEWKEDSIVEKNTGENPLLIHRNRFLCKQLHRHFTLNPNFLILSSNPIFFIVKVNRVLTISLNSAGWRSEIISWRAMACHLWVV</sequence>
<reference evidence="1" key="1">
    <citation type="journal article" date="2022" name="Plant J.">
        <title>Strategies of tolerance reflected in two North American maple genomes.</title>
        <authorList>
            <person name="McEvoy S.L."/>
            <person name="Sezen U.U."/>
            <person name="Trouern-Trend A."/>
            <person name="McMahon S.M."/>
            <person name="Schaberg P.G."/>
            <person name="Yang J."/>
            <person name="Wegrzyn J.L."/>
            <person name="Swenson N.G."/>
        </authorList>
    </citation>
    <scope>NUCLEOTIDE SEQUENCE</scope>
    <source>
        <strain evidence="1">NS2018</strain>
    </source>
</reference>